<comment type="caution">
    <text evidence="4">The sequence shown here is derived from an EMBL/GenBank/DDBJ whole genome shotgun (WGS) entry which is preliminary data.</text>
</comment>
<dbReference type="InterPro" id="IPR029058">
    <property type="entry name" value="AB_hydrolase_fold"/>
</dbReference>
<dbReference type="EMBL" id="AAPJ01000002">
    <property type="protein sequence ID" value="EAS50882.1"/>
    <property type="molecule type" value="Genomic_DNA"/>
</dbReference>
<dbReference type="InterPro" id="IPR003140">
    <property type="entry name" value="PLipase/COase/thioEstase"/>
</dbReference>
<comment type="similarity">
    <text evidence="1">Belongs to the AB hydrolase superfamily. AB hydrolase 2 family.</text>
</comment>
<dbReference type="ESTHER" id="mobas-q1yjj1">
    <property type="family name" value="LYsophospholipase_carboxylesterase"/>
</dbReference>
<gene>
    <name evidence="4" type="ORF">SI859A1_01008</name>
</gene>
<dbReference type="RefSeq" id="WP_009208871.1">
    <property type="nucleotide sequence ID" value="NZ_BBWP01000022.1"/>
</dbReference>
<name>Q1YJJ1_AURMS</name>
<evidence type="ECO:0000313" key="5">
    <source>
        <dbReference type="Proteomes" id="UP000000321"/>
    </source>
</evidence>
<protein>
    <submittedName>
        <fullName evidence="4">Possible phospholipase/carboxylesterase</fullName>
    </submittedName>
</protein>
<feature type="domain" description="Phospholipase/carboxylesterase/thioesterase" evidence="3">
    <location>
        <begin position="23"/>
        <end position="210"/>
    </location>
</feature>
<evidence type="ECO:0000259" key="3">
    <source>
        <dbReference type="Pfam" id="PF02230"/>
    </source>
</evidence>
<dbReference type="OrthoDB" id="9801763at2"/>
<sequence>MTPEDSNALLARHHLGHAGAPLESASRVVVCLHGRGATAADILGIAGAIGLGDIAYLAPQARGGAWYPRPFMEPLDANEPDLSAALDRIAAILADLDAAGIGADKVVIAGFSQGACLSLEFAARHPGWVAAVLGFSGGLIGPSVEGREETGRLDGLPVFIGCSERDPFIPAVRVRETIAHYKARGAAVTAVLYPEPGHTINMDEIGRARALLQGLAG</sequence>
<evidence type="ECO:0000313" key="4">
    <source>
        <dbReference type="EMBL" id="EAS50882.1"/>
    </source>
</evidence>
<dbReference type="Gene3D" id="3.40.50.1820">
    <property type="entry name" value="alpha/beta hydrolase"/>
    <property type="match status" value="1"/>
</dbReference>
<dbReference type="AlphaFoldDB" id="Q1YJJ1"/>
<dbReference type="BioCyc" id="AURANTIMONAS:SI859A1_01008-MONOMER"/>
<dbReference type="PANTHER" id="PTHR10655:SF17">
    <property type="entry name" value="LYSOPHOSPHOLIPASE-LIKE PROTEIN 1"/>
    <property type="match status" value="1"/>
</dbReference>
<dbReference type="HOGENOM" id="CLU_049413_4_0_5"/>
<keyword evidence="5" id="KW-1185">Reference proteome</keyword>
<keyword evidence="2" id="KW-0378">Hydrolase</keyword>
<organism evidence="4 5">
    <name type="scientific">Aurantimonas manganoxydans (strain ATCC BAA-1229 / DSM 21871 / SI85-9A1)</name>
    <dbReference type="NCBI Taxonomy" id="287752"/>
    <lineage>
        <taxon>Bacteria</taxon>
        <taxon>Pseudomonadati</taxon>
        <taxon>Pseudomonadota</taxon>
        <taxon>Alphaproteobacteria</taxon>
        <taxon>Hyphomicrobiales</taxon>
        <taxon>Aurantimonadaceae</taxon>
        <taxon>Aurantimonas</taxon>
    </lineage>
</organism>
<reference evidence="4 5" key="1">
    <citation type="journal article" date="2008" name="Appl. Environ. Microbiol.">
        <title>Genomic insights into Mn(II) oxidation by the marine alphaproteobacterium Aurantimonas sp. strain SI85-9A1.</title>
        <authorList>
            <person name="Dick G.J."/>
            <person name="Podell S."/>
            <person name="Johnson H.A."/>
            <person name="Rivera-Espinoza Y."/>
            <person name="Bernier-Latmani R."/>
            <person name="McCarthy J.K."/>
            <person name="Torpey J.W."/>
            <person name="Clement B.G."/>
            <person name="Gaasterland T."/>
            <person name="Tebo B.M."/>
        </authorList>
    </citation>
    <scope>NUCLEOTIDE SEQUENCE [LARGE SCALE GENOMIC DNA]</scope>
    <source>
        <strain evidence="4 5">SI85-9A1</strain>
    </source>
</reference>
<dbReference type="SUPFAM" id="SSF53474">
    <property type="entry name" value="alpha/beta-Hydrolases"/>
    <property type="match status" value="1"/>
</dbReference>
<dbReference type="GO" id="GO:0016787">
    <property type="term" value="F:hydrolase activity"/>
    <property type="evidence" value="ECO:0007669"/>
    <property type="project" value="UniProtKB-KW"/>
</dbReference>
<dbReference type="PANTHER" id="PTHR10655">
    <property type="entry name" value="LYSOPHOSPHOLIPASE-RELATED"/>
    <property type="match status" value="1"/>
</dbReference>
<proteinExistence type="inferred from homology"/>
<accession>Q1YJJ1</accession>
<dbReference type="InterPro" id="IPR050565">
    <property type="entry name" value="LYPA1-2/EST-like"/>
</dbReference>
<dbReference type="Pfam" id="PF02230">
    <property type="entry name" value="Abhydrolase_2"/>
    <property type="match status" value="1"/>
</dbReference>
<evidence type="ECO:0000256" key="1">
    <source>
        <dbReference type="ARBA" id="ARBA00006499"/>
    </source>
</evidence>
<dbReference type="Proteomes" id="UP000000321">
    <property type="component" value="Unassembled WGS sequence"/>
</dbReference>
<evidence type="ECO:0000256" key="2">
    <source>
        <dbReference type="ARBA" id="ARBA00022801"/>
    </source>
</evidence>